<gene>
    <name evidence="2" type="ORF">SEMRO_1528_G279990.1</name>
</gene>
<feature type="compositionally biased region" description="Low complexity" evidence="1">
    <location>
        <begin position="281"/>
        <end position="293"/>
    </location>
</feature>
<organism evidence="2 3">
    <name type="scientific">Seminavis robusta</name>
    <dbReference type="NCBI Taxonomy" id="568900"/>
    <lineage>
        <taxon>Eukaryota</taxon>
        <taxon>Sar</taxon>
        <taxon>Stramenopiles</taxon>
        <taxon>Ochrophyta</taxon>
        <taxon>Bacillariophyta</taxon>
        <taxon>Bacillariophyceae</taxon>
        <taxon>Bacillariophycidae</taxon>
        <taxon>Naviculales</taxon>
        <taxon>Naviculaceae</taxon>
        <taxon>Seminavis</taxon>
    </lineage>
</organism>
<evidence type="ECO:0000313" key="2">
    <source>
        <dbReference type="EMBL" id="CAB9524367.1"/>
    </source>
</evidence>
<feature type="compositionally biased region" description="Acidic residues" evidence="1">
    <location>
        <begin position="335"/>
        <end position="352"/>
    </location>
</feature>
<reference evidence="2" key="1">
    <citation type="submission" date="2020-06" db="EMBL/GenBank/DDBJ databases">
        <authorList>
            <consortium name="Plant Systems Biology data submission"/>
        </authorList>
    </citation>
    <scope>NUCLEOTIDE SEQUENCE</scope>
    <source>
        <strain evidence="2">D6</strain>
    </source>
</reference>
<accession>A0A9N8HT39</accession>
<dbReference type="AlphaFoldDB" id="A0A9N8HT39"/>
<feature type="compositionally biased region" description="Polar residues" evidence="1">
    <location>
        <begin position="294"/>
        <end position="306"/>
    </location>
</feature>
<name>A0A9N8HT39_9STRA</name>
<feature type="region of interest" description="Disordered" evidence="1">
    <location>
        <begin position="277"/>
        <end position="391"/>
    </location>
</feature>
<protein>
    <submittedName>
        <fullName evidence="2">Uncharacterized protein</fullName>
    </submittedName>
</protein>
<feature type="compositionally biased region" description="Polar residues" evidence="1">
    <location>
        <begin position="500"/>
        <end position="512"/>
    </location>
</feature>
<evidence type="ECO:0000313" key="3">
    <source>
        <dbReference type="Proteomes" id="UP001153069"/>
    </source>
</evidence>
<feature type="region of interest" description="Disordered" evidence="1">
    <location>
        <begin position="486"/>
        <end position="518"/>
    </location>
</feature>
<keyword evidence="3" id="KW-1185">Reference proteome</keyword>
<dbReference type="Proteomes" id="UP001153069">
    <property type="component" value="Unassembled WGS sequence"/>
</dbReference>
<proteinExistence type="predicted"/>
<dbReference type="EMBL" id="CAICTM010001526">
    <property type="protein sequence ID" value="CAB9524367.1"/>
    <property type="molecule type" value="Genomic_DNA"/>
</dbReference>
<feature type="compositionally biased region" description="Low complexity" evidence="1">
    <location>
        <begin position="486"/>
        <end position="499"/>
    </location>
</feature>
<sequence length="657" mass="72612">MAPASTATTLPMKKRRKIHSMKPPQLQNLHSNPSHSTDCSTHALMIKNDDAQAGTFRDHCQGGLGFHNKRIEVPSQSQCEKESRLVQEYVCLVASEDALFAPRSPVWVTLNDSDNNSNQYNKALILEHSFDGVSGVLYTVLVANDGTTHNNILPHQLVLRRAGNHHQSSWDREQSATTVLTRGQNLGTCSCQPAVLLKEEDAASAVAIKPEQEQDLGSVENNFFSTLPSSVAENECSGVCIQPNKMEHDQTEDSDGLANDLPSSYSPTLKAVEECAVDQQPTTTTHDPHGITTKEGSLSNPFQGNEDSGCCEASGRPFQPSPGKRHSKTPKANDDELDDGTLSEGEIEETNDNDSHPQLGGRWIPPAVSDTDIGESSTTVDPSKINPKDKTTSRKEVFNLQPNPFSLIVRCSRYSFLDTLDLLIPQLQRDEVYPRFCMHYHLCGQCYEHCPKAISHKPLTQTQALQVEASLLPAISPRGPIKCRQSCNNNNSQTNTSNSGHQRIQPAQNRQPNPFRKLQRSSTHSLFGAIKYVSWLMKNDNLTENFPKGACFRYHCVGCCPRGEECLHARTHRDLTPEEAQNMETVLLSVANSNGLIKGPIVAAAIQGKTIPHAVSRGPCNNHNINMTPRPKRRRWDVNPNDDSYNVFNNYARSQSG</sequence>
<comment type="caution">
    <text evidence="2">The sequence shown here is derived from an EMBL/GenBank/DDBJ whole genome shotgun (WGS) entry which is preliminary data.</text>
</comment>
<evidence type="ECO:0000256" key="1">
    <source>
        <dbReference type="SAM" id="MobiDB-lite"/>
    </source>
</evidence>